<evidence type="ECO:0000256" key="5">
    <source>
        <dbReference type="ARBA" id="ARBA00022692"/>
    </source>
</evidence>
<evidence type="ECO:0000256" key="3">
    <source>
        <dbReference type="ARBA" id="ARBA00022475"/>
    </source>
</evidence>
<reference evidence="9 10" key="1">
    <citation type="journal article" date="2021" name="Sci. Rep.">
        <title>The distribution of antibiotic resistance genes in chicken gut microbiota commensals.</title>
        <authorList>
            <person name="Juricova H."/>
            <person name="Matiasovicova J."/>
            <person name="Kubasova T."/>
            <person name="Cejkova D."/>
            <person name="Rychlik I."/>
        </authorList>
    </citation>
    <scope>NUCLEOTIDE SEQUENCE [LARGE SCALE GENOMIC DNA]</scope>
    <source>
        <strain evidence="9 10">An773</strain>
    </source>
</reference>
<dbReference type="PANTHER" id="PTHR32196">
    <property type="entry name" value="ABC TRANSPORTER PERMEASE PROTEIN YPHD-RELATED-RELATED"/>
    <property type="match status" value="1"/>
</dbReference>
<evidence type="ECO:0000256" key="4">
    <source>
        <dbReference type="ARBA" id="ARBA00022519"/>
    </source>
</evidence>
<dbReference type="EMBL" id="JACLYY010000014">
    <property type="protein sequence ID" value="MBM6738997.1"/>
    <property type="molecule type" value="Genomic_DNA"/>
</dbReference>
<evidence type="ECO:0000313" key="9">
    <source>
        <dbReference type="EMBL" id="MBM6738997.1"/>
    </source>
</evidence>
<keyword evidence="10" id="KW-1185">Reference proteome</keyword>
<keyword evidence="4" id="KW-0997">Cell inner membrane</keyword>
<proteinExistence type="predicted"/>
<comment type="subcellular location">
    <subcellularLocation>
        <location evidence="1">Cell membrane</location>
        <topology evidence="1">Multi-pass membrane protein</topology>
    </subcellularLocation>
</comment>
<feature type="transmembrane region" description="Helical" evidence="8">
    <location>
        <begin position="45"/>
        <end position="64"/>
    </location>
</feature>
<evidence type="ECO:0000313" key="10">
    <source>
        <dbReference type="Proteomes" id="UP000716906"/>
    </source>
</evidence>
<dbReference type="PANTHER" id="PTHR32196:SF21">
    <property type="entry name" value="ABC TRANSPORTER PERMEASE PROTEIN YPHD-RELATED"/>
    <property type="match status" value="1"/>
</dbReference>
<dbReference type="InterPro" id="IPR001851">
    <property type="entry name" value="ABC_transp_permease"/>
</dbReference>
<dbReference type="CDD" id="cd06579">
    <property type="entry name" value="TM_PBP1_transp_AraH_like"/>
    <property type="match status" value="1"/>
</dbReference>
<evidence type="ECO:0000256" key="1">
    <source>
        <dbReference type="ARBA" id="ARBA00004651"/>
    </source>
</evidence>
<keyword evidence="5 8" id="KW-0812">Transmembrane</keyword>
<accession>A0ABS2EBH0</accession>
<sequence>MTKYIEKNSQQLFLLIVIVVIGGFLTIKSEYFLTPSNLINIADSCGYRLIMAVGMTFIMASGVMDLSAGSTVSLAGVITAWMLHAGAGIPLSVAAGLLTGIAAGVLNGLLIHYTKISFFIITLAMSGMLRGISLIITGGRPITRFGAAFMTIGTGRLAGIQISVWIAVILTLAAAVVLNCTRWGSYIRTLGSNPEALQKCGIGIAGYRISVQAVMGLAAAITAVIITARLNSAEPNAGMDMELDAITAVAMGGTPITGGKSRISGTMLAVIILGIIRNGLTLMSISSDYQQWITGFLLLVSVLVSGIRIKNTKQKYTRKGE</sequence>
<evidence type="ECO:0000256" key="8">
    <source>
        <dbReference type="SAM" id="Phobius"/>
    </source>
</evidence>
<protein>
    <submittedName>
        <fullName evidence="9">ABC transporter permease</fullName>
    </submittedName>
</protein>
<keyword evidence="2" id="KW-0813">Transport</keyword>
<feature type="transmembrane region" description="Helical" evidence="8">
    <location>
        <begin position="84"/>
        <end position="106"/>
    </location>
</feature>
<dbReference type="RefSeq" id="WP_033126524.1">
    <property type="nucleotide sequence ID" value="NZ_JACLYY010000014.1"/>
</dbReference>
<keyword evidence="6 8" id="KW-1133">Transmembrane helix</keyword>
<evidence type="ECO:0000256" key="2">
    <source>
        <dbReference type="ARBA" id="ARBA00022448"/>
    </source>
</evidence>
<keyword evidence="7 8" id="KW-0472">Membrane</keyword>
<organism evidence="9 10">
    <name type="scientific">Faecalicatena fissicatena</name>
    <dbReference type="NCBI Taxonomy" id="290055"/>
    <lineage>
        <taxon>Bacteria</taxon>
        <taxon>Bacillati</taxon>
        <taxon>Bacillota</taxon>
        <taxon>Clostridia</taxon>
        <taxon>Lachnospirales</taxon>
        <taxon>Lachnospiraceae</taxon>
        <taxon>Faecalicatena</taxon>
    </lineage>
</organism>
<evidence type="ECO:0000256" key="7">
    <source>
        <dbReference type="ARBA" id="ARBA00023136"/>
    </source>
</evidence>
<feature type="transmembrane region" description="Helical" evidence="8">
    <location>
        <begin position="292"/>
        <end position="309"/>
    </location>
</feature>
<dbReference type="Proteomes" id="UP000716906">
    <property type="component" value="Unassembled WGS sequence"/>
</dbReference>
<feature type="transmembrane region" description="Helical" evidence="8">
    <location>
        <begin position="158"/>
        <end position="178"/>
    </location>
</feature>
<comment type="caution">
    <text evidence="9">The sequence shown here is derived from an EMBL/GenBank/DDBJ whole genome shotgun (WGS) entry which is preliminary data.</text>
</comment>
<name>A0ABS2EBH0_9FIRM</name>
<keyword evidence="3" id="KW-1003">Cell membrane</keyword>
<feature type="transmembrane region" description="Helical" evidence="8">
    <location>
        <begin position="12"/>
        <end position="33"/>
    </location>
</feature>
<feature type="transmembrane region" description="Helical" evidence="8">
    <location>
        <begin position="118"/>
        <end position="138"/>
    </location>
</feature>
<dbReference type="Pfam" id="PF02653">
    <property type="entry name" value="BPD_transp_2"/>
    <property type="match status" value="1"/>
</dbReference>
<gene>
    <name evidence="9" type="ORF">H7U36_12965</name>
</gene>
<evidence type="ECO:0000256" key="6">
    <source>
        <dbReference type="ARBA" id="ARBA00022989"/>
    </source>
</evidence>